<feature type="non-terminal residue" evidence="1">
    <location>
        <position position="1"/>
    </location>
</feature>
<dbReference type="AlphaFoldDB" id="X1JZW2"/>
<gene>
    <name evidence="1" type="ORF">S03H2_69815</name>
</gene>
<comment type="caution">
    <text evidence="1">The sequence shown here is derived from an EMBL/GenBank/DDBJ whole genome shotgun (WGS) entry which is preliminary data.</text>
</comment>
<protein>
    <submittedName>
        <fullName evidence="1">Uncharacterized protein</fullName>
    </submittedName>
</protein>
<organism evidence="1">
    <name type="scientific">marine sediment metagenome</name>
    <dbReference type="NCBI Taxonomy" id="412755"/>
    <lineage>
        <taxon>unclassified sequences</taxon>
        <taxon>metagenomes</taxon>
        <taxon>ecological metagenomes</taxon>
    </lineage>
</organism>
<proteinExistence type="predicted"/>
<evidence type="ECO:0000313" key="1">
    <source>
        <dbReference type="EMBL" id="GAI00312.1"/>
    </source>
</evidence>
<accession>X1JZW2</accession>
<reference evidence="1" key="1">
    <citation type="journal article" date="2014" name="Front. Microbiol.">
        <title>High frequency of phylogenetically diverse reductive dehalogenase-homologous genes in deep subseafloor sedimentary metagenomes.</title>
        <authorList>
            <person name="Kawai M."/>
            <person name="Futagami T."/>
            <person name="Toyoda A."/>
            <person name="Takaki Y."/>
            <person name="Nishi S."/>
            <person name="Hori S."/>
            <person name="Arai W."/>
            <person name="Tsubouchi T."/>
            <person name="Morono Y."/>
            <person name="Uchiyama I."/>
            <person name="Ito T."/>
            <person name="Fujiyama A."/>
            <person name="Inagaki F."/>
            <person name="Takami H."/>
        </authorList>
    </citation>
    <scope>NUCLEOTIDE SEQUENCE</scope>
    <source>
        <strain evidence="1">Expedition CK06-06</strain>
    </source>
</reference>
<sequence length="49" mass="5954">WSYCDNRCKIVCDEIEHTLSNIEKEEIDRYKISEAVMHDQIKILPLKRF</sequence>
<dbReference type="EMBL" id="BARU01046221">
    <property type="protein sequence ID" value="GAI00312.1"/>
    <property type="molecule type" value="Genomic_DNA"/>
</dbReference>
<name>X1JZW2_9ZZZZ</name>